<dbReference type="HAMAP" id="MF_00974">
    <property type="entry name" value="DNA_primase_DnaG"/>
    <property type="match status" value="1"/>
</dbReference>
<dbReference type="InterPro" id="IPR019475">
    <property type="entry name" value="DNA_primase_DnaB-bd"/>
</dbReference>
<evidence type="ECO:0000256" key="12">
    <source>
        <dbReference type="HAMAP-Rule" id="MF_00974"/>
    </source>
</evidence>
<dbReference type="Proteomes" id="UP000595917">
    <property type="component" value="Chromosome"/>
</dbReference>
<evidence type="ECO:0000256" key="5">
    <source>
        <dbReference type="ARBA" id="ARBA00022705"/>
    </source>
</evidence>
<dbReference type="PANTHER" id="PTHR30313:SF2">
    <property type="entry name" value="DNA PRIMASE"/>
    <property type="match status" value="1"/>
</dbReference>
<name>A0A7T7XKM7_9SPIR</name>
<dbReference type="PANTHER" id="PTHR30313">
    <property type="entry name" value="DNA PRIMASE"/>
    <property type="match status" value="1"/>
</dbReference>
<feature type="domain" description="Toprim" evidence="15">
    <location>
        <begin position="259"/>
        <end position="352"/>
    </location>
</feature>
<accession>A0A7T7XKM7</accession>
<dbReference type="PIRSF" id="PIRSF002811">
    <property type="entry name" value="DnaG"/>
    <property type="match status" value="1"/>
</dbReference>
<dbReference type="InterPro" id="IPR036977">
    <property type="entry name" value="DNA_primase_Znf_CHC2"/>
</dbReference>
<dbReference type="InterPro" id="IPR037068">
    <property type="entry name" value="DNA_primase_core_N_sf"/>
</dbReference>
<comment type="domain">
    <text evidence="12">Contains an N-terminal zinc-binding domain, a central core domain that contains the primase activity, and a C-terminal DnaB-binding domain.</text>
</comment>
<evidence type="ECO:0000256" key="1">
    <source>
        <dbReference type="ARBA" id="ARBA00022478"/>
    </source>
</evidence>
<evidence type="ECO:0000256" key="9">
    <source>
        <dbReference type="ARBA" id="ARBA00022842"/>
    </source>
</evidence>
<comment type="similarity">
    <text evidence="12 13">Belongs to the DnaG primase family.</text>
</comment>
<dbReference type="InterPro" id="IPR016136">
    <property type="entry name" value="DNA_helicase_N/primase_C"/>
</dbReference>
<comment type="cofactor">
    <cofactor evidence="12 13 14">
        <name>Zn(2+)</name>
        <dbReference type="ChEBI" id="CHEBI:29105"/>
    </cofactor>
    <text evidence="12 13 14">Binds 1 zinc ion per monomer.</text>
</comment>
<keyword evidence="3 12" id="KW-0808">Transferase</keyword>
<keyword evidence="2 12" id="KW-0639">Primosome</keyword>
<gene>
    <name evidence="12 16" type="primary">dnaG</name>
    <name evidence="16" type="ORF">JFL75_14575</name>
</gene>
<dbReference type="InterPro" id="IPR013264">
    <property type="entry name" value="DNAG_N"/>
</dbReference>
<comment type="catalytic activity">
    <reaction evidence="12">
        <text>ssDNA + n NTP = ssDNA/pppN(pN)n-1 hybrid + (n-1) diphosphate.</text>
        <dbReference type="EC" id="2.7.7.101"/>
    </reaction>
</comment>
<dbReference type="GO" id="GO:0006269">
    <property type="term" value="P:DNA replication, synthesis of primer"/>
    <property type="evidence" value="ECO:0007669"/>
    <property type="project" value="UniProtKB-UniRule"/>
</dbReference>
<keyword evidence="6 12" id="KW-0479">Metal-binding</keyword>
<dbReference type="GO" id="GO:0008270">
    <property type="term" value="F:zinc ion binding"/>
    <property type="evidence" value="ECO:0007669"/>
    <property type="project" value="UniProtKB-UniRule"/>
</dbReference>
<evidence type="ECO:0000256" key="11">
    <source>
        <dbReference type="ARBA" id="ARBA00023163"/>
    </source>
</evidence>
<comment type="subunit">
    <text evidence="12">Monomer. Interacts with DnaB.</text>
</comment>
<dbReference type="Pfam" id="PF08275">
    <property type="entry name" value="DNAG_N"/>
    <property type="match status" value="1"/>
</dbReference>
<dbReference type="Gene3D" id="3.40.1360.10">
    <property type="match status" value="1"/>
</dbReference>
<keyword evidence="5 12" id="KW-0235">DNA replication</keyword>
<organism evidence="16 17">
    <name type="scientific">Breznakiella homolactica</name>
    <dbReference type="NCBI Taxonomy" id="2798577"/>
    <lineage>
        <taxon>Bacteria</taxon>
        <taxon>Pseudomonadati</taxon>
        <taxon>Spirochaetota</taxon>
        <taxon>Spirochaetia</taxon>
        <taxon>Spirochaetales</taxon>
        <taxon>Breznakiellaceae</taxon>
        <taxon>Breznakiella</taxon>
    </lineage>
</organism>
<keyword evidence="9" id="KW-0460">Magnesium</keyword>
<dbReference type="Gene3D" id="3.90.980.10">
    <property type="entry name" value="DNA primase, catalytic core, N-terminal domain"/>
    <property type="match status" value="1"/>
</dbReference>
<evidence type="ECO:0000256" key="14">
    <source>
        <dbReference type="PIRSR" id="PIRSR002811-1"/>
    </source>
</evidence>
<keyword evidence="8 12" id="KW-0862">Zinc</keyword>
<proteinExistence type="inferred from homology"/>
<feature type="zinc finger region" description="CHC2-type" evidence="12 14">
    <location>
        <begin position="39"/>
        <end position="63"/>
    </location>
</feature>
<dbReference type="Gene3D" id="3.90.580.10">
    <property type="entry name" value="Zinc finger, CHC2-type domain"/>
    <property type="match status" value="1"/>
</dbReference>
<dbReference type="GO" id="GO:0003677">
    <property type="term" value="F:DNA binding"/>
    <property type="evidence" value="ECO:0007669"/>
    <property type="project" value="UniProtKB-KW"/>
</dbReference>
<evidence type="ECO:0000259" key="15">
    <source>
        <dbReference type="PROSITE" id="PS50880"/>
    </source>
</evidence>
<dbReference type="EC" id="2.7.7.101" evidence="12"/>
<dbReference type="Pfam" id="PF01807">
    <property type="entry name" value="Zn_ribbon_DnaG"/>
    <property type="match status" value="1"/>
</dbReference>
<evidence type="ECO:0000256" key="7">
    <source>
        <dbReference type="ARBA" id="ARBA00022771"/>
    </source>
</evidence>
<dbReference type="FunFam" id="3.90.580.10:FF:000001">
    <property type="entry name" value="DNA primase"/>
    <property type="match status" value="1"/>
</dbReference>
<dbReference type="Pfam" id="PF13155">
    <property type="entry name" value="Toprim_2"/>
    <property type="match status" value="1"/>
</dbReference>
<keyword evidence="4 12" id="KW-0548">Nucleotidyltransferase</keyword>
<evidence type="ECO:0000256" key="2">
    <source>
        <dbReference type="ARBA" id="ARBA00022515"/>
    </source>
</evidence>
<dbReference type="InterPro" id="IPR050219">
    <property type="entry name" value="DnaG_primase"/>
</dbReference>
<comment type="function">
    <text evidence="12 13">RNA polymerase that catalyzes the synthesis of short RNA molecules used as primers for DNA polymerase during DNA replication.</text>
</comment>
<dbReference type="SUPFAM" id="SSF56731">
    <property type="entry name" value="DNA primase core"/>
    <property type="match status" value="1"/>
</dbReference>
<dbReference type="Pfam" id="PF10410">
    <property type="entry name" value="DnaB_bind"/>
    <property type="match status" value="1"/>
</dbReference>
<keyword evidence="1 12" id="KW-0240">DNA-directed RNA polymerase</keyword>
<evidence type="ECO:0000256" key="10">
    <source>
        <dbReference type="ARBA" id="ARBA00023125"/>
    </source>
</evidence>
<dbReference type="GO" id="GO:0005737">
    <property type="term" value="C:cytoplasm"/>
    <property type="evidence" value="ECO:0007669"/>
    <property type="project" value="TreeGrafter"/>
</dbReference>
<dbReference type="KEGG" id="bhc:JFL75_14575"/>
<dbReference type="GO" id="GO:1990077">
    <property type="term" value="C:primosome complex"/>
    <property type="evidence" value="ECO:0007669"/>
    <property type="project" value="UniProtKB-KW"/>
</dbReference>
<evidence type="ECO:0000256" key="8">
    <source>
        <dbReference type="ARBA" id="ARBA00022833"/>
    </source>
</evidence>
<dbReference type="EMBL" id="CP067089">
    <property type="protein sequence ID" value="QQO08154.1"/>
    <property type="molecule type" value="Genomic_DNA"/>
</dbReference>
<dbReference type="CDD" id="cd03364">
    <property type="entry name" value="TOPRIM_DnaG_primases"/>
    <property type="match status" value="1"/>
</dbReference>
<dbReference type="SUPFAM" id="SSF57783">
    <property type="entry name" value="Zinc beta-ribbon"/>
    <property type="match status" value="1"/>
</dbReference>
<evidence type="ECO:0000256" key="4">
    <source>
        <dbReference type="ARBA" id="ARBA00022695"/>
    </source>
</evidence>
<evidence type="ECO:0000313" key="17">
    <source>
        <dbReference type="Proteomes" id="UP000595917"/>
    </source>
</evidence>
<dbReference type="InterPro" id="IPR006295">
    <property type="entry name" value="DNA_primase_DnaG"/>
</dbReference>
<evidence type="ECO:0000256" key="13">
    <source>
        <dbReference type="PIRNR" id="PIRNR002811"/>
    </source>
</evidence>
<sequence length="608" mass="68626">MGYISEATIQEVNSRADIVSVVGEYLRLEKRGGRYWGLCPFHNEKTPSFSVDPSRNMYYCFGCHQGGGVINFVMETEKFTYPEAIEALAKRMGIEVVYENSGKPQKDQEKLNRLDEAAELCRRVAGSFHHILMEKPEGNRAKQYILDRGISKDMIERFRLGYAPGDRSWLYGFLLKKGYSEQFLAGSGLFSKNNPRSSFFADRLIFPIADRQGRTVAFGGRILSGDGPKYLNSPESELYKKRETLFAIDLALPEIRKTREVYIAEGYMDVIALHQGGITNAVAPLGTAFTDEQARLLRRWAEKVYLIFDSDEAGQNAAVKSILTCRNNTLACAVVDLQGKNPADKTDPKGPPRFKDPADILQEAGPEALQNSVKCYINDFEYLLNRSRSLFDFSDSEGKYQGVAYMFPYLETLESEVARDAAMEAMADSFGVDPASVKQDFLRRKNPRRNNPAPVQDGTVSEPVQMNDELFLLIAVFVNLDLYPKLRSTLSVEEVDDPKAKDIFIALEEWYRNDSVGGLDELLSRIENSGLRRFVLEKGNSEAFTLNPEQLVSDGIKRIKQKRLERRRKDIIIELRSVKSGGAGMGIEDLLSEKVHIDAELRRIKEAN</sequence>
<keyword evidence="11 12" id="KW-0804">Transcription</keyword>
<protein>
    <recommendedName>
        <fullName evidence="12 13">DNA primase</fullName>
        <ecNumber evidence="12">2.7.7.101</ecNumber>
    </recommendedName>
</protein>
<dbReference type="InterPro" id="IPR002694">
    <property type="entry name" value="Znf_CHC2"/>
</dbReference>
<dbReference type="RefSeq" id="WP_215625460.1">
    <property type="nucleotide sequence ID" value="NZ_CP067089.2"/>
</dbReference>
<dbReference type="SMART" id="SM00493">
    <property type="entry name" value="TOPRIM"/>
    <property type="match status" value="1"/>
</dbReference>
<dbReference type="InterPro" id="IPR034151">
    <property type="entry name" value="TOPRIM_DnaG_bac"/>
</dbReference>
<dbReference type="InterPro" id="IPR030846">
    <property type="entry name" value="DnaG_bac"/>
</dbReference>
<keyword evidence="10 12" id="KW-0238">DNA-binding</keyword>
<dbReference type="InterPro" id="IPR006171">
    <property type="entry name" value="TOPRIM_dom"/>
</dbReference>
<keyword evidence="17" id="KW-1185">Reference proteome</keyword>
<dbReference type="Gene3D" id="1.10.860.10">
    <property type="entry name" value="DNAb Helicase, Chain A"/>
    <property type="match status" value="1"/>
</dbReference>
<evidence type="ECO:0000256" key="3">
    <source>
        <dbReference type="ARBA" id="ARBA00022679"/>
    </source>
</evidence>
<evidence type="ECO:0000313" key="16">
    <source>
        <dbReference type="EMBL" id="QQO08154.1"/>
    </source>
</evidence>
<dbReference type="SMART" id="SM00400">
    <property type="entry name" value="ZnF_CHCC"/>
    <property type="match status" value="1"/>
</dbReference>
<dbReference type="NCBIfam" id="TIGR01391">
    <property type="entry name" value="dnaG"/>
    <property type="match status" value="1"/>
</dbReference>
<dbReference type="PROSITE" id="PS50880">
    <property type="entry name" value="TOPRIM"/>
    <property type="match status" value="1"/>
</dbReference>
<evidence type="ECO:0000256" key="6">
    <source>
        <dbReference type="ARBA" id="ARBA00022723"/>
    </source>
</evidence>
<dbReference type="GO" id="GO:0000428">
    <property type="term" value="C:DNA-directed RNA polymerase complex"/>
    <property type="evidence" value="ECO:0007669"/>
    <property type="project" value="UniProtKB-KW"/>
</dbReference>
<reference evidence="16" key="1">
    <citation type="submission" date="2021-01" db="EMBL/GenBank/DDBJ databases">
        <title>Description of Breznakiella homolactica.</title>
        <authorList>
            <person name="Song Y."/>
            <person name="Brune A."/>
        </authorList>
    </citation>
    <scope>NUCLEOTIDE SEQUENCE</scope>
    <source>
        <strain evidence="16">RmG30</strain>
    </source>
</reference>
<keyword evidence="7 12" id="KW-0863">Zinc-finger</keyword>
<dbReference type="GO" id="GO:0003899">
    <property type="term" value="F:DNA-directed RNA polymerase activity"/>
    <property type="evidence" value="ECO:0007669"/>
    <property type="project" value="UniProtKB-UniRule"/>
</dbReference>
<dbReference type="AlphaFoldDB" id="A0A7T7XKM7"/>